<keyword evidence="2 8" id="KW-0813">Transport</keyword>
<dbReference type="Pfam" id="PF14905">
    <property type="entry name" value="OMP_b-brl_3"/>
    <property type="match status" value="1"/>
</dbReference>
<evidence type="ECO:0000313" key="12">
    <source>
        <dbReference type="EMBL" id="EZH75401.1"/>
    </source>
</evidence>
<evidence type="ECO:0000313" key="13">
    <source>
        <dbReference type="Proteomes" id="UP000023541"/>
    </source>
</evidence>
<dbReference type="OrthoDB" id="8764943at2"/>
<keyword evidence="12" id="KW-0675">Receptor</keyword>
<evidence type="ECO:0000256" key="3">
    <source>
        <dbReference type="ARBA" id="ARBA00022452"/>
    </source>
</evidence>
<dbReference type="InterPro" id="IPR036942">
    <property type="entry name" value="Beta-barrel_TonB_sf"/>
</dbReference>
<dbReference type="Pfam" id="PF07715">
    <property type="entry name" value="Plug"/>
    <property type="match status" value="1"/>
</dbReference>
<evidence type="ECO:0000256" key="8">
    <source>
        <dbReference type="PROSITE-ProRule" id="PRU01360"/>
    </source>
</evidence>
<evidence type="ECO:0000256" key="1">
    <source>
        <dbReference type="ARBA" id="ARBA00004571"/>
    </source>
</evidence>
<evidence type="ECO:0000259" key="11">
    <source>
        <dbReference type="Pfam" id="PF14905"/>
    </source>
</evidence>
<evidence type="ECO:0000256" key="2">
    <source>
        <dbReference type="ARBA" id="ARBA00022448"/>
    </source>
</evidence>
<gene>
    <name evidence="12" type="ORF">ATO12_01080</name>
</gene>
<dbReference type="GO" id="GO:0015344">
    <property type="term" value="F:siderophore uptake transmembrane transporter activity"/>
    <property type="evidence" value="ECO:0007669"/>
    <property type="project" value="TreeGrafter"/>
</dbReference>
<dbReference type="GO" id="GO:0044718">
    <property type="term" value="P:siderophore transmembrane transport"/>
    <property type="evidence" value="ECO:0007669"/>
    <property type="project" value="TreeGrafter"/>
</dbReference>
<dbReference type="InterPro" id="IPR039426">
    <property type="entry name" value="TonB-dep_rcpt-like"/>
</dbReference>
<dbReference type="Proteomes" id="UP000023541">
    <property type="component" value="Unassembled WGS sequence"/>
</dbReference>
<proteinExistence type="inferred from homology"/>
<feature type="domain" description="Outer membrane protein beta-barrel" evidence="11">
    <location>
        <begin position="372"/>
        <end position="770"/>
    </location>
</feature>
<keyword evidence="7 8" id="KW-0998">Cell outer membrane</keyword>
<dbReference type="Gene3D" id="2.40.170.20">
    <property type="entry name" value="TonB-dependent receptor, beta-barrel domain"/>
    <property type="match status" value="1"/>
</dbReference>
<dbReference type="Gene3D" id="2.60.40.1120">
    <property type="entry name" value="Carboxypeptidase-like, regulatory domain"/>
    <property type="match status" value="1"/>
</dbReference>
<comment type="similarity">
    <text evidence="8">Belongs to the TonB-dependent receptor family.</text>
</comment>
<evidence type="ECO:0000256" key="5">
    <source>
        <dbReference type="ARBA" id="ARBA00022729"/>
    </source>
</evidence>
<dbReference type="PANTHER" id="PTHR30069">
    <property type="entry name" value="TONB-DEPENDENT OUTER MEMBRANE RECEPTOR"/>
    <property type="match status" value="1"/>
</dbReference>
<dbReference type="InterPro" id="IPR008969">
    <property type="entry name" value="CarboxyPept-like_regulatory"/>
</dbReference>
<dbReference type="SUPFAM" id="SSF49464">
    <property type="entry name" value="Carboxypeptidase regulatory domain-like"/>
    <property type="match status" value="1"/>
</dbReference>
<dbReference type="PROSITE" id="PS52016">
    <property type="entry name" value="TONB_DEPENDENT_REC_3"/>
    <property type="match status" value="1"/>
</dbReference>
<dbReference type="eggNOG" id="COG4206">
    <property type="taxonomic scope" value="Bacteria"/>
</dbReference>
<comment type="subcellular location">
    <subcellularLocation>
        <location evidence="1 8">Cell outer membrane</location>
        <topology evidence="1 8">Multi-pass membrane protein</topology>
    </subcellularLocation>
</comment>
<reference evidence="12 13" key="1">
    <citation type="submission" date="2014-04" db="EMBL/GenBank/DDBJ databases">
        <title>Aquimarina sp. 22II-S11-z7 Genome Sequencing.</title>
        <authorList>
            <person name="Lai Q."/>
        </authorList>
    </citation>
    <scope>NUCLEOTIDE SEQUENCE [LARGE SCALE GENOMIC DNA]</scope>
    <source>
        <strain evidence="12 13">22II-S11-z7</strain>
    </source>
</reference>
<keyword evidence="6 8" id="KW-0472">Membrane</keyword>
<keyword evidence="4 8" id="KW-0812">Transmembrane</keyword>
<dbReference type="InterPro" id="IPR012910">
    <property type="entry name" value="Plug_dom"/>
</dbReference>
<dbReference type="GO" id="GO:0009279">
    <property type="term" value="C:cell outer membrane"/>
    <property type="evidence" value="ECO:0007669"/>
    <property type="project" value="UniProtKB-SubCell"/>
</dbReference>
<accession>A0A023BZB5</accession>
<feature type="domain" description="TonB-dependent receptor plug" evidence="10">
    <location>
        <begin position="143"/>
        <end position="218"/>
    </location>
</feature>
<dbReference type="SUPFAM" id="SSF56935">
    <property type="entry name" value="Porins"/>
    <property type="match status" value="1"/>
</dbReference>
<keyword evidence="13" id="KW-1185">Reference proteome</keyword>
<evidence type="ECO:0000256" key="7">
    <source>
        <dbReference type="ARBA" id="ARBA00023237"/>
    </source>
</evidence>
<dbReference type="Gene3D" id="2.170.130.10">
    <property type="entry name" value="TonB-dependent receptor, plug domain"/>
    <property type="match status" value="1"/>
</dbReference>
<dbReference type="EMBL" id="AQRA01000001">
    <property type="protein sequence ID" value="EZH75401.1"/>
    <property type="molecule type" value="Genomic_DNA"/>
</dbReference>
<dbReference type="Pfam" id="PF13715">
    <property type="entry name" value="CarbopepD_reg_2"/>
    <property type="match status" value="1"/>
</dbReference>
<organism evidence="12 13">
    <name type="scientific">Aquimarina atlantica</name>
    <dbReference type="NCBI Taxonomy" id="1317122"/>
    <lineage>
        <taxon>Bacteria</taxon>
        <taxon>Pseudomonadati</taxon>
        <taxon>Bacteroidota</taxon>
        <taxon>Flavobacteriia</taxon>
        <taxon>Flavobacteriales</taxon>
        <taxon>Flavobacteriaceae</taxon>
        <taxon>Aquimarina</taxon>
    </lineage>
</organism>
<evidence type="ECO:0000256" key="4">
    <source>
        <dbReference type="ARBA" id="ARBA00022692"/>
    </source>
</evidence>
<dbReference type="InterPro" id="IPR041700">
    <property type="entry name" value="OMP_b-brl_3"/>
</dbReference>
<dbReference type="AlphaFoldDB" id="A0A023BZB5"/>
<name>A0A023BZB5_9FLAO</name>
<protein>
    <submittedName>
        <fullName evidence="12">TonB-dependent receptor</fullName>
    </submittedName>
</protein>
<comment type="caution">
    <text evidence="12">The sequence shown here is derived from an EMBL/GenBank/DDBJ whole genome shotgun (WGS) entry which is preliminary data.</text>
</comment>
<feature type="chain" id="PRO_5001512500" evidence="9">
    <location>
        <begin position="19"/>
        <end position="784"/>
    </location>
</feature>
<evidence type="ECO:0000256" key="9">
    <source>
        <dbReference type="SAM" id="SignalP"/>
    </source>
</evidence>
<dbReference type="RefSeq" id="WP_034237863.1">
    <property type="nucleotide sequence ID" value="NZ_AQRA01000001.1"/>
</dbReference>
<keyword evidence="3 8" id="KW-1134">Transmembrane beta strand</keyword>
<dbReference type="PANTHER" id="PTHR30069:SF29">
    <property type="entry name" value="HEMOGLOBIN AND HEMOGLOBIN-HAPTOGLOBIN-BINDING PROTEIN 1-RELATED"/>
    <property type="match status" value="1"/>
</dbReference>
<dbReference type="InterPro" id="IPR037066">
    <property type="entry name" value="Plug_dom_sf"/>
</dbReference>
<dbReference type="STRING" id="1317122.ATO12_01080"/>
<evidence type="ECO:0000259" key="10">
    <source>
        <dbReference type="Pfam" id="PF07715"/>
    </source>
</evidence>
<keyword evidence="5 9" id="KW-0732">Signal</keyword>
<evidence type="ECO:0000256" key="6">
    <source>
        <dbReference type="ARBA" id="ARBA00023136"/>
    </source>
</evidence>
<sequence length="784" mass="89985">MKKIAFICLLSGFMSLQAQISKQLTLSGKIIEKVYKQPLEFATITIINAIDQKTITGGITNAEGNFGIEVSPGKYHIKIEYISFKPYILNNITIDADHTLNTIELEEDNEQLAEVTIVSEKTTVEYKLDKKVFNVGKDLIHKGGTISDVLDNVPSVSVDAAGGVSLRGNPSVRILINGKPSVLTANNGLEQIPAENIEKVEVITNPSARYESEGAAGIINIILKKNKRSGFGGSLQLTSGIPANHNANINLNYKTEKINVFANLGYRYANFFGEEKQTQTTLTDDITNSVNLNADTKRNDDHYNIYFGGDYYINDKNTLTASFYHNKLRNTDKTDFIYTYLNTNKETDSILSRKENYEEPQNFNQLEINYVKTFNKKGQKFTTNVQYDFWNDDENEMITQQRILPTEGSLSRIRTRDVESSKDLLILSDFISPLTEKSRLETGLRAEIRRITSDYTAWIDDQIIEGFDNRLDYDERIYGAYMQYGNNRKKFNYLLGVRLEHSDIGINDREALFSNTKKYTDIFPTTHLTYNFTERTNLQLSYSRRINRPRFWQLNPFGGLSDPRDLFAGNPDLNPSYANILELALLKRWTKITLNPSIYHQYHTDFFQFITSPTAQGGFITTPVNLSREKRFGFELATTYNPFKWWRLSGEFNYYTFTQEGTYENINYDTEDTQWSTRVSSRMKFSKGFSIQTNFTYQGKSNSGQRLIKSQYWANFGISKDLFEDKASLTFNVNNIFDSRINKSTITGQNYNLVSSTVRSGRRVTATLTYRFNRKKSDRDRLPD</sequence>
<feature type="signal peptide" evidence="9">
    <location>
        <begin position="1"/>
        <end position="18"/>
    </location>
</feature>